<dbReference type="AlphaFoldDB" id="A0A1Y3EY29"/>
<name>A0A1Y3EY29_9BILA</name>
<evidence type="ECO:0000313" key="1">
    <source>
        <dbReference type="EMBL" id="OUC49690.1"/>
    </source>
</evidence>
<gene>
    <name evidence="1" type="ORF">D917_05148</name>
</gene>
<evidence type="ECO:0000313" key="2">
    <source>
        <dbReference type="Proteomes" id="UP000243006"/>
    </source>
</evidence>
<organism evidence="1 2">
    <name type="scientific">Trichinella nativa</name>
    <dbReference type="NCBI Taxonomy" id="6335"/>
    <lineage>
        <taxon>Eukaryota</taxon>
        <taxon>Metazoa</taxon>
        <taxon>Ecdysozoa</taxon>
        <taxon>Nematoda</taxon>
        <taxon>Enoplea</taxon>
        <taxon>Dorylaimia</taxon>
        <taxon>Trichinellida</taxon>
        <taxon>Trichinellidae</taxon>
        <taxon>Trichinella</taxon>
    </lineage>
</organism>
<accession>A0A1Y3EY29</accession>
<reference evidence="1 2" key="1">
    <citation type="submission" date="2015-04" db="EMBL/GenBank/DDBJ databases">
        <title>Draft genome of the roundworm Trichinella nativa.</title>
        <authorList>
            <person name="Mitreva M."/>
        </authorList>
    </citation>
    <scope>NUCLEOTIDE SEQUENCE [LARGE SCALE GENOMIC DNA]</scope>
    <source>
        <strain evidence="1 2">ISS45</strain>
    </source>
</reference>
<sequence>MNARDSFVKQQSGSEKRCEYGRLNPIYIYFLHRQYHVALSYFSPIRYLSAVSDQRGCIHRVRHSLWLFVLLARGGTFVRRFVRSRPRRQLRPTVVVYGARS</sequence>
<proteinExistence type="predicted"/>
<dbReference type="EMBL" id="LVZM01000631">
    <property type="protein sequence ID" value="OUC49690.1"/>
    <property type="molecule type" value="Genomic_DNA"/>
</dbReference>
<protein>
    <submittedName>
        <fullName evidence="1">Uncharacterized protein</fullName>
    </submittedName>
</protein>
<comment type="caution">
    <text evidence="1">The sequence shown here is derived from an EMBL/GenBank/DDBJ whole genome shotgun (WGS) entry which is preliminary data.</text>
</comment>
<dbReference type="Proteomes" id="UP000243006">
    <property type="component" value="Unassembled WGS sequence"/>
</dbReference>